<comment type="subcellular location">
    <subcellularLocation>
        <location evidence="1">Membrane</location>
        <topology evidence="1">Multi-pass membrane protein</topology>
    </subcellularLocation>
</comment>
<comment type="caution">
    <text evidence="12">The sequence shown here is derived from an EMBL/GenBank/DDBJ whole genome shotgun (WGS) entry which is preliminary data.</text>
</comment>
<dbReference type="PROSITE" id="PS00754">
    <property type="entry name" value="NA_NEUROTRAN_SYMP_2"/>
    <property type="match status" value="1"/>
</dbReference>
<dbReference type="Pfam" id="PF00209">
    <property type="entry name" value="SNF"/>
    <property type="match status" value="1"/>
</dbReference>
<evidence type="ECO:0000313" key="13">
    <source>
        <dbReference type="Proteomes" id="UP001054945"/>
    </source>
</evidence>
<feature type="disulfide bond" evidence="8">
    <location>
        <begin position="76"/>
        <end position="85"/>
    </location>
</feature>
<dbReference type="GO" id="GO:0015293">
    <property type="term" value="F:symporter activity"/>
    <property type="evidence" value="ECO:0007669"/>
    <property type="project" value="UniProtKB-KW"/>
</dbReference>
<name>A0AAV4R8T7_CAEEX</name>
<dbReference type="AlphaFoldDB" id="A0AAV4R8T7"/>
<dbReference type="SUPFAM" id="SSF161070">
    <property type="entry name" value="SNF-like"/>
    <property type="match status" value="1"/>
</dbReference>
<evidence type="ECO:0000313" key="12">
    <source>
        <dbReference type="EMBL" id="GIY18169.1"/>
    </source>
</evidence>
<evidence type="ECO:0000256" key="1">
    <source>
        <dbReference type="ARBA" id="ARBA00004141"/>
    </source>
</evidence>
<evidence type="ECO:0000256" key="6">
    <source>
        <dbReference type="ARBA" id="ARBA00022989"/>
    </source>
</evidence>
<keyword evidence="6 10" id="KW-1133">Transmembrane helix</keyword>
<dbReference type="PANTHER" id="PTHR11616:SF38">
    <property type="entry name" value="SODIUM-DEPENDENT DOPAMINE TRANSPORTER"/>
    <property type="match status" value="1"/>
</dbReference>
<keyword evidence="7 10" id="KW-0472">Membrane</keyword>
<proteinExistence type="inferred from homology"/>
<keyword evidence="3" id="KW-0813">Transport</keyword>
<evidence type="ECO:0000256" key="3">
    <source>
        <dbReference type="ARBA" id="ARBA00022448"/>
    </source>
</evidence>
<dbReference type="GO" id="GO:0005886">
    <property type="term" value="C:plasma membrane"/>
    <property type="evidence" value="ECO:0007669"/>
    <property type="project" value="TreeGrafter"/>
</dbReference>
<feature type="transmembrane region" description="Helical" evidence="10">
    <location>
        <begin position="36"/>
        <end position="65"/>
    </location>
</feature>
<keyword evidence="4 10" id="KW-0812">Transmembrane</keyword>
<accession>A0AAV4R8T7</accession>
<dbReference type="GO" id="GO:0035725">
    <property type="term" value="P:sodium ion transmembrane transport"/>
    <property type="evidence" value="ECO:0007669"/>
    <property type="project" value="TreeGrafter"/>
</dbReference>
<evidence type="ECO:0000256" key="11">
    <source>
        <dbReference type="SAM" id="SignalP"/>
    </source>
</evidence>
<keyword evidence="5" id="KW-0769">Symport</keyword>
<gene>
    <name evidence="12" type="primary">SLC6A2</name>
    <name evidence="12" type="ORF">CEXT_770351</name>
</gene>
<dbReference type="GO" id="GO:0006865">
    <property type="term" value="P:amino acid transport"/>
    <property type="evidence" value="ECO:0007669"/>
    <property type="project" value="TreeGrafter"/>
</dbReference>
<feature type="region of interest" description="Disordered" evidence="9">
    <location>
        <begin position="225"/>
        <end position="249"/>
    </location>
</feature>
<keyword evidence="8" id="KW-1015">Disulfide bond</keyword>
<evidence type="ECO:0000256" key="9">
    <source>
        <dbReference type="SAM" id="MobiDB-lite"/>
    </source>
</evidence>
<evidence type="ECO:0000256" key="2">
    <source>
        <dbReference type="ARBA" id="ARBA00006459"/>
    </source>
</evidence>
<feature type="signal peptide" evidence="11">
    <location>
        <begin position="1"/>
        <end position="17"/>
    </location>
</feature>
<evidence type="ECO:0000256" key="4">
    <source>
        <dbReference type="ARBA" id="ARBA00022692"/>
    </source>
</evidence>
<evidence type="ECO:0000256" key="8">
    <source>
        <dbReference type="PIRSR" id="PIRSR600175-2"/>
    </source>
</evidence>
<sequence>MLVFGAMPLFYMELVLGQYHRQGPISVWKFCPLFKGVGYCCVLVSWYVSFYYNVIIAWTLYYMFISFSSELPWIRCNNPWNTDRCWESRNSSGYIIDVATVFNSSAFRANRTSPALEFLIELSWKSIRVTVWGTWALPSGSLSSVFWSPLLSSTLRCSEASSLWESCMVHSHSPLRNPYYSAHQRFAASRSHTRRSILSPSRFTQTSGHPGEFTNSHREEIIIPNPKKEDMTQKILNPKCAKAKTSEKD</sequence>
<dbReference type="Proteomes" id="UP001054945">
    <property type="component" value="Unassembled WGS sequence"/>
</dbReference>
<dbReference type="EMBL" id="BPLR01007583">
    <property type="protein sequence ID" value="GIY18169.1"/>
    <property type="molecule type" value="Genomic_DNA"/>
</dbReference>
<keyword evidence="13" id="KW-1185">Reference proteome</keyword>
<dbReference type="InterPro" id="IPR000175">
    <property type="entry name" value="Na/ntran_symport"/>
</dbReference>
<dbReference type="PANTHER" id="PTHR11616">
    <property type="entry name" value="SODIUM/CHLORIDE DEPENDENT TRANSPORTER"/>
    <property type="match status" value="1"/>
</dbReference>
<feature type="chain" id="PRO_5043943707" evidence="11">
    <location>
        <begin position="18"/>
        <end position="249"/>
    </location>
</feature>
<keyword evidence="11" id="KW-0732">Signal</keyword>
<organism evidence="12 13">
    <name type="scientific">Caerostris extrusa</name>
    <name type="common">Bark spider</name>
    <name type="synonym">Caerostris bankana</name>
    <dbReference type="NCBI Taxonomy" id="172846"/>
    <lineage>
        <taxon>Eukaryota</taxon>
        <taxon>Metazoa</taxon>
        <taxon>Ecdysozoa</taxon>
        <taxon>Arthropoda</taxon>
        <taxon>Chelicerata</taxon>
        <taxon>Arachnida</taxon>
        <taxon>Araneae</taxon>
        <taxon>Araneomorphae</taxon>
        <taxon>Entelegynae</taxon>
        <taxon>Araneoidea</taxon>
        <taxon>Araneidae</taxon>
        <taxon>Caerostris</taxon>
    </lineage>
</organism>
<evidence type="ECO:0000256" key="10">
    <source>
        <dbReference type="SAM" id="Phobius"/>
    </source>
</evidence>
<dbReference type="InterPro" id="IPR037272">
    <property type="entry name" value="SNS_sf"/>
</dbReference>
<evidence type="ECO:0000256" key="5">
    <source>
        <dbReference type="ARBA" id="ARBA00022847"/>
    </source>
</evidence>
<protein>
    <submittedName>
        <fullName evidence="12">Sodium-dependent noradrenaline transporter</fullName>
    </submittedName>
</protein>
<comment type="similarity">
    <text evidence="2">Belongs to the sodium:neurotransmitter symporter (SNF) (TC 2.A.22) family.</text>
</comment>
<reference evidence="12 13" key="1">
    <citation type="submission" date="2021-06" db="EMBL/GenBank/DDBJ databases">
        <title>Caerostris extrusa draft genome.</title>
        <authorList>
            <person name="Kono N."/>
            <person name="Arakawa K."/>
        </authorList>
    </citation>
    <scope>NUCLEOTIDE SEQUENCE [LARGE SCALE GENOMIC DNA]</scope>
</reference>
<evidence type="ECO:0000256" key="7">
    <source>
        <dbReference type="ARBA" id="ARBA00023136"/>
    </source>
</evidence>
<dbReference type="PROSITE" id="PS50267">
    <property type="entry name" value="NA_NEUROTRAN_SYMP_3"/>
    <property type="match status" value="1"/>
</dbReference>